<organism evidence="3 4">
    <name type="scientific">Caulifigura coniformis</name>
    <dbReference type="NCBI Taxonomy" id="2527983"/>
    <lineage>
        <taxon>Bacteria</taxon>
        <taxon>Pseudomonadati</taxon>
        <taxon>Planctomycetota</taxon>
        <taxon>Planctomycetia</taxon>
        <taxon>Planctomycetales</taxon>
        <taxon>Planctomycetaceae</taxon>
        <taxon>Caulifigura</taxon>
    </lineage>
</organism>
<dbReference type="RefSeq" id="WP_145033662.1">
    <property type="nucleotide sequence ID" value="NZ_CP036271.1"/>
</dbReference>
<sequence precursor="true">MGKLLLICAAAAGGFVTAVAATPEDEQRRAYDRGYSDAQKSVQEEAVRLGFAVWEPGETPDSQTFRWTSRQPRWRELSDRDSDNDRSRSAGRSRRRHENSDPEVG</sequence>
<dbReference type="Proteomes" id="UP000315700">
    <property type="component" value="Chromosome"/>
</dbReference>
<dbReference type="InParanoid" id="A0A517SJN1"/>
<accession>A0A517SJN1</accession>
<feature type="chain" id="PRO_5021787498" evidence="2">
    <location>
        <begin position="21"/>
        <end position="105"/>
    </location>
</feature>
<proteinExistence type="predicted"/>
<reference evidence="3 4" key="1">
    <citation type="submission" date="2019-02" db="EMBL/GenBank/DDBJ databases">
        <title>Deep-cultivation of Planctomycetes and their phenomic and genomic characterization uncovers novel biology.</title>
        <authorList>
            <person name="Wiegand S."/>
            <person name="Jogler M."/>
            <person name="Boedeker C."/>
            <person name="Pinto D."/>
            <person name="Vollmers J."/>
            <person name="Rivas-Marin E."/>
            <person name="Kohn T."/>
            <person name="Peeters S.H."/>
            <person name="Heuer A."/>
            <person name="Rast P."/>
            <person name="Oberbeckmann S."/>
            <person name="Bunk B."/>
            <person name="Jeske O."/>
            <person name="Meyerdierks A."/>
            <person name="Storesund J.E."/>
            <person name="Kallscheuer N."/>
            <person name="Luecker S."/>
            <person name="Lage O.M."/>
            <person name="Pohl T."/>
            <person name="Merkel B.J."/>
            <person name="Hornburger P."/>
            <person name="Mueller R.-W."/>
            <person name="Bruemmer F."/>
            <person name="Labrenz M."/>
            <person name="Spormann A.M."/>
            <person name="Op den Camp H."/>
            <person name="Overmann J."/>
            <person name="Amann R."/>
            <person name="Jetten M.S.M."/>
            <person name="Mascher T."/>
            <person name="Medema M.H."/>
            <person name="Devos D.P."/>
            <person name="Kaster A.-K."/>
            <person name="Ovreas L."/>
            <person name="Rohde M."/>
            <person name="Galperin M.Y."/>
            <person name="Jogler C."/>
        </authorList>
    </citation>
    <scope>NUCLEOTIDE SEQUENCE [LARGE SCALE GENOMIC DNA]</scope>
    <source>
        <strain evidence="3 4">Pan44</strain>
    </source>
</reference>
<keyword evidence="4" id="KW-1185">Reference proteome</keyword>
<keyword evidence="2" id="KW-0732">Signal</keyword>
<feature type="compositionally biased region" description="Basic and acidic residues" evidence="1">
    <location>
        <begin position="73"/>
        <end position="88"/>
    </location>
</feature>
<protein>
    <submittedName>
        <fullName evidence="3">Uncharacterized protein</fullName>
    </submittedName>
</protein>
<name>A0A517SJN1_9PLAN</name>
<feature type="compositionally biased region" description="Polar residues" evidence="1">
    <location>
        <begin position="60"/>
        <end position="71"/>
    </location>
</feature>
<evidence type="ECO:0000313" key="4">
    <source>
        <dbReference type="Proteomes" id="UP000315700"/>
    </source>
</evidence>
<dbReference type="KEGG" id="ccos:Pan44_43840"/>
<dbReference type="EMBL" id="CP036271">
    <property type="protein sequence ID" value="QDT56331.1"/>
    <property type="molecule type" value="Genomic_DNA"/>
</dbReference>
<dbReference type="AlphaFoldDB" id="A0A517SJN1"/>
<feature type="region of interest" description="Disordered" evidence="1">
    <location>
        <begin position="54"/>
        <end position="105"/>
    </location>
</feature>
<feature type="signal peptide" evidence="2">
    <location>
        <begin position="1"/>
        <end position="20"/>
    </location>
</feature>
<evidence type="ECO:0000313" key="3">
    <source>
        <dbReference type="EMBL" id="QDT56331.1"/>
    </source>
</evidence>
<gene>
    <name evidence="3" type="ORF">Pan44_43840</name>
</gene>
<evidence type="ECO:0000256" key="1">
    <source>
        <dbReference type="SAM" id="MobiDB-lite"/>
    </source>
</evidence>
<evidence type="ECO:0000256" key="2">
    <source>
        <dbReference type="SAM" id="SignalP"/>
    </source>
</evidence>